<dbReference type="GO" id="GO:0004565">
    <property type="term" value="F:beta-galactosidase activity"/>
    <property type="evidence" value="ECO:0007669"/>
    <property type="project" value="InterPro"/>
</dbReference>
<dbReference type="SUPFAM" id="SSF52317">
    <property type="entry name" value="Class I glutamine amidotransferase-like"/>
    <property type="match status" value="1"/>
</dbReference>
<gene>
    <name evidence="5" type="ORF">C8D82_14814</name>
</gene>
<evidence type="ECO:0000256" key="1">
    <source>
        <dbReference type="ARBA" id="ARBA00022801"/>
    </source>
</evidence>
<dbReference type="GO" id="GO:0005975">
    <property type="term" value="P:carbohydrate metabolic process"/>
    <property type="evidence" value="ECO:0007669"/>
    <property type="project" value="InterPro"/>
</dbReference>
<reference evidence="5 6" key="1">
    <citation type="submission" date="2018-04" db="EMBL/GenBank/DDBJ databases">
        <title>Genomic Encyclopedia of Type Strains, Phase IV (KMG-IV): sequencing the most valuable type-strain genomes for metagenomic binning, comparative biology and taxonomic classification.</title>
        <authorList>
            <person name="Goeker M."/>
        </authorList>
    </citation>
    <scope>NUCLEOTIDE SEQUENCE [LARGE SCALE GENOMIC DNA]</scope>
    <source>
        <strain evidence="5 6">DSM 14823</strain>
    </source>
</reference>
<dbReference type="SUPFAM" id="SSF51445">
    <property type="entry name" value="(Trans)glycosidases"/>
    <property type="match status" value="1"/>
</dbReference>
<dbReference type="RefSeq" id="WP_116885870.1">
    <property type="nucleotide sequence ID" value="NZ_CABMMC010000026.1"/>
</dbReference>
<feature type="chain" id="PRO_5015488129" evidence="3">
    <location>
        <begin position="21"/>
        <end position="1162"/>
    </location>
</feature>
<feature type="domain" description="Glycoside hydrolase family 42 N-terminal" evidence="4">
    <location>
        <begin position="220"/>
        <end position="337"/>
    </location>
</feature>
<dbReference type="Pfam" id="PF02449">
    <property type="entry name" value="Glyco_hydro_42"/>
    <property type="match status" value="1"/>
</dbReference>
<dbReference type="OrthoDB" id="9800974at2"/>
<evidence type="ECO:0000313" key="6">
    <source>
        <dbReference type="Proteomes" id="UP000245959"/>
    </source>
</evidence>
<dbReference type="InterPro" id="IPR013529">
    <property type="entry name" value="Glyco_hydro_42_N"/>
</dbReference>
<name>A0A2U1AED4_9BACT</name>
<evidence type="ECO:0000313" key="5">
    <source>
        <dbReference type="EMBL" id="PVY34753.1"/>
    </source>
</evidence>
<dbReference type="GO" id="GO:0009341">
    <property type="term" value="C:beta-galactosidase complex"/>
    <property type="evidence" value="ECO:0007669"/>
    <property type="project" value="InterPro"/>
</dbReference>
<dbReference type="AlphaFoldDB" id="A0A2U1AED4"/>
<comment type="caution">
    <text evidence="5">The sequence shown here is derived from an EMBL/GenBank/DDBJ whole genome shotgun (WGS) entry which is preliminary data.</text>
</comment>
<keyword evidence="1" id="KW-0378">Hydrolase</keyword>
<dbReference type="PANTHER" id="PTHR36447">
    <property type="entry name" value="BETA-GALACTOSIDASE GANA"/>
    <property type="match status" value="1"/>
</dbReference>
<dbReference type="Gene3D" id="3.40.50.880">
    <property type="match status" value="1"/>
</dbReference>
<feature type="signal peptide" evidence="3">
    <location>
        <begin position="1"/>
        <end position="20"/>
    </location>
</feature>
<sequence length="1162" mass="130118">MKLKFGSCLLALSLPLLVPAGSLFPEFDEIPAALRFPRRAKATISKDGDYLINGIPRFMIGTELDIERIAEDMMPTEGYPDNLKWLYEGPLSYRTAQRAGIDAISLQFPPNWIHEIYPAWKPYRPSGKNKEYASQVLANGLPIRMDTSCQFWKHGRLALKRLHPELHELLPQEAYGKGHFIEYNIFHPEARKIYKRYWEAALDMYQDELNRPPIDVELFNEPSYDDPSPYNRELFAKYLEEKYESVDAMNRLWRTEYPSFEAASQFRQRTDHAGLYVDWGKFMEKGMTDINRFGRDVVKSKSPSTTVSFQIMGMDNYRRLPATNMNSYEVQKLMDVIALPTGAGLEFSTDFDRAPACSVEAPGNPGGIGEGMLMRAFYLNVGEGKPLINAEAYTGNTFDMISNQLWMDMIRGTSITYLFGWGKGAQNWKPRGKAEGGKRFAEQYRYPVLNPYGKPPEAIAALYHTKAEIFRFNDYFVPRDRGVKAQVALLFSYPTERFGGFSGNSIKNEIRTYTSALTYAHYPLDVIMEEQLPEKRQEKYKAIVAAGIGNTYPETLPALEEFVRGGGILIAARDTMPLDEYGNPVPGLFDGLTLKRRKQSEPVVIVPGAELPVPDSLPGRITGRNDADLTHSANWRVIASMKDAPAVLMKKIGRGTVYFIVPQMQDYPVAAVAGGLLRKHGIEPELDLRRIPQNDLALNLEAHVARRKGNVLVSLMNADRYPKMISVKLPGGTAFAADLLNNRALPIENGRAIALVGAGRKAVLGFGPQEKLESEFGKLPAISREELSGEFRQEEKKLEAERLRKQAAAFRYDLNLAQTFTIDLRPFANSLYWDNTAGDGKGGWTDQGKDNSLDSVPWDPEVLLGVPCDFIRFDMNGDKSCIILHSKSVKIPRPSAVNDIPVNAKVSRLFFFHTAAWVGNDTPVMTYRIRYASGRTVDIPVVAGRNIGNWWISYAPPSLRKHIAWKNMDGKGIYLYCWENPDPSEEVRSIDLLSANNESVGIVIGITAERFVPGSRIPVAIGRTGGWGGAKPRLENGTVYVDIGSDLKNWAGVGIEFRTAIPVAELKDKMLKFEMNGGKDAFGNSRGGQALQLVGDGTRIILEKPDNDPDSFESYSISVSRLIPEHSKVTELRKLTFQYVGSGDSGFEVRNITFEDNPSISK</sequence>
<keyword evidence="2" id="KW-0326">Glycosidase</keyword>
<dbReference type="Proteomes" id="UP000245959">
    <property type="component" value="Unassembled WGS sequence"/>
</dbReference>
<keyword evidence="3" id="KW-0732">Signal</keyword>
<organism evidence="5 6">
    <name type="scientific">Victivallis vadensis</name>
    <dbReference type="NCBI Taxonomy" id="172901"/>
    <lineage>
        <taxon>Bacteria</taxon>
        <taxon>Pseudomonadati</taxon>
        <taxon>Lentisphaerota</taxon>
        <taxon>Lentisphaeria</taxon>
        <taxon>Victivallales</taxon>
        <taxon>Victivallaceae</taxon>
        <taxon>Victivallis</taxon>
    </lineage>
</organism>
<dbReference type="Gene3D" id="3.20.20.80">
    <property type="entry name" value="Glycosidases"/>
    <property type="match status" value="1"/>
</dbReference>
<dbReference type="GeneID" id="78297130"/>
<keyword evidence="6" id="KW-1185">Reference proteome</keyword>
<dbReference type="InterPro" id="IPR017853">
    <property type="entry name" value="GH"/>
</dbReference>
<evidence type="ECO:0000256" key="2">
    <source>
        <dbReference type="ARBA" id="ARBA00023295"/>
    </source>
</evidence>
<accession>A0A2U1AED4</accession>
<dbReference type="PANTHER" id="PTHR36447:SF1">
    <property type="entry name" value="BETA-GALACTOSIDASE GANA"/>
    <property type="match status" value="1"/>
</dbReference>
<dbReference type="InterPro" id="IPR003476">
    <property type="entry name" value="Glyco_hydro_42"/>
</dbReference>
<protein>
    <submittedName>
        <fullName evidence="5">Beta-galactosidase-like protein</fullName>
    </submittedName>
</protein>
<evidence type="ECO:0000259" key="4">
    <source>
        <dbReference type="Pfam" id="PF02449"/>
    </source>
</evidence>
<evidence type="ECO:0000256" key="3">
    <source>
        <dbReference type="SAM" id="SignalP"/>
    </source>
</evidence>
<dbReference type="EMBL" id="QEKH01000048">
    <property type="protein sequence ID" value="PVY34753.1"/>
    <property type="molecule type" value="Genomic_DNA"/>
</dbReference>
<dbReference type="CDD" id="cd03143">
    <property type="entry name" value="A4_beta-galactosidase_middle_domain"/>
    <property type="match status" value="1"/>
</dbReference>
<proteinExistence type="predicted"/>
<dbReference type="InterPro" id="IPR029062">
    <property type="entry name" value="Class_I_gatase-like"/>
</dbReference>